<dbReference type="Gene3D" id="1.10.472.10">
    <property type="entry name" value="Cyclin-like"/>
    <property type="match status" value="2"/>
</dbReference>
<dbReference type="SMART" id="SM00385">
    <property type="entry name" value="CYCLIN"/>
    <property type="match status" value="1"/>
</dbReference>
<proteinExistence type="inferred from homology"/>
<dbReference type="InterPro" id="IPR006671">
    <property type="entry name" value="Cyclin_N"/>
</dbReference>
<evidence type="ECO:0000256" key="4">
    <source>
        <dbReference type="SAM" id="MobiDB-lite"/>
    </source>
</evidence>
<dbReference type="EMBL" id="GL378377">
    <property type="protein sequence ID" value="EFJ42949.1"/>
    <property type="molecule type" value="Genomic_DNA"/>
</dbReference>
<comment type="similarity">
    <text evidence="3">Belongs to the cyclin family.</text>
</comment>
<dbReference type="KEGG" id="vcn:VOLCADRAFT_127282"/>
<organism evidence="7">
    <name type="scientific">Volvox carteri f. nagariensis</name>
    <dbReference type="NCBI Taxonomy" id="3068"/>
    <lineage>
        <taxon>Eukaryota</taxon>
        <taxon>Viridiplantae</taxon>
        <taxon>Chlorophyta</taxon>
        <taxon>core chlorophytes</taxon>
        <taxon>Chlorophyceae</taxon>
        <taxon>CS clade</taxon>
        <taxon>Chlamydomonadales</taxon>
        <taxon>Volvocaceae</taxon>
        <taxon>Volvox</taxon>
    </lineage>
</organism>
<evidence type="ECO:0000256" key="3">
    <source>
        <dbReference type="RuleBase" id="RU000383"/>
    </source>
</evidence>
<dbReference type="Pfam" id="PF00134">
    <property type="entry name" value="Cyclin_N"/>
    <property type="match status" value="1"/>
</dbReference>
<keyword evidence="2" id="KW-0131">Cell cycle</keyword>
<dbReference type="STRING" id="3068.D8UBH7"/>
<dbReference type="SUPFAM" id="SSF47954">
    <property type="entry name" value="Cyclin-like"/>
    <property type="match status" value="1"/>
</dbReference>
<feature type="region of interest" description="Disordered" evidence="4">
    <location>
        <begin position="1"/>
        <end position="23"/>
    </location>
</feature>
<dbReference type="InterPro" id="IPR039361">
    <property type="entry name" value="Cyclin"/>
</dbReference>
<reference evidence="6 7" key="1">
    <citation type="journal article" date="2010" name="Science">
        <title>Genomic analysis of organismal complexity in the multicellular green alga Volvox carteri.</title>
        <authorList>
            <person name="Prochnik S.E."/>
            <person name="Umen J."/>
            <person name="Nedelcu A.M."/>
            <person name="Hallmann A."/>
            <person name="Miller S.M."/>
            <person name="Nishii I."/>
            <person name="Ferris P."/>
            <person name="Kuo A."/>
            <person name="Mitros T."/>
            <person name="Fritz-Laylin L.K."/>
            <person name="Hellsten U."/>
            <person name="Chapman J."/>
            <person name="Simakov O."/>
            <person name="Rensing S.A."/>
            <person name="Terry A."/>
            <person name="Pangilinan J."/>
            <person name="Kapitonov V."/>
            <person name="Jurka J."/>
            <person name="Salamov A."/>
            <person name="Shapiro H."/>
            <person name="Schmutz J."/>
            <person name="Grimwood J."/>
            <person name="Lindquist E."/>
            <person name="Lucas S."/>
            <person name="Grigoriev I.V."/>
            <person name="Schmitt R."/>
            <person name="Kirk D."/>
            <person name="Rokhsar D.S."/>
        </authorList>
    </citation>
    <scope>NUCLEOTIDE SEQUENCE [LARGE SCALE GENOMIC DNA]</scope>
    <source>
        <strain evidence="7">f. Nagariensis / Eve</strain>
    </source>
</reference>
<dbReference type="PANTHER" id="PTHR10177">
    <property type="entry name" value="CYCLINS"/>
    <property type="match status" value="1"/>
</dbReference>
<keyword evidence="3" id="KW-0195">Cyclin</keyword>
<protein>
    <submittedName>
        <fullName evidence="6">D type cyclin</fullName>
    </submittedName>
</protein>
<dbReference type="GO" id="GO:0051301">
    <property type="term" value="P:cell division"/>
    <property type="evidence" value="ECO:0007669"/>
    <property type="project" value="UniProtKB-KW"/>
</dbReference>
<evidence type="ECO:0000256" key="2">
    <source>
        <dbReference type="ARBA" id="ARBA00023306"/>
    </source>
</evidence>
<evidence type="ECO:0000313" key="6">
    <source>
        <dbReference type="EMBL" id="EFJ42949.1"/>
    </source>
</evidence>
<sequence>MESCSPCGASTVSRAISGGSSSSLSLEDYDQGIFNYDGMPPREAPHDEERIVGIKTFVDSTGAKAHRMEPNSILRDDLRKQQCMRSSLAARCSRQYGSGGVGLPPCPLLPASYRARMVGWMREVSVALGLQLSTLFTATSVLDRFIAASEVRMYGREVLPPEGLLQLVTLASMSVAVKYDEVHMQCATSQAVSQAVWLSLAVNPDGKQLYSARDLQRCEFTLLQTINWRLHQPNTYTFLEHFLTCLSPVRCKMYIYVYMCVYTYILHVYNEYVMWHNFVHVQEASLLDGALLSYDHSAVAMACIVLAERVTFSDSKGGSSSSSSACSGGGGGGGSPVRMPASGSHVAPKGTATGLGGDCAATLAAVTTAAGLPLPVLAPCLVSCMTALEGYYQQLKDAAAAEAAEAAA</sequence>
<dbReference type="AlphaFoldDB" id="D8UBH7"/>
<evidence type="ECO:0000256" key="1">
    <source>
        <dbReference type="ARBA" id="ARBA00022618"/>
    </source>
</evidence>
<evidence type="ECO:0000313" key="7">
    <source>
        <dbReference type="Proteomes" id="UP000001058"/>
    </source>
</evidence>
<dbReference type="InterPro" id="IPR036915">
    <property type="entry name" value="Cyclin-like_sf"/>
</dbReference>
<name>D8UBH7_VOLCA</name>
<dbReference type="InParanoid" id="D8UBH7"/>
<keyword evidence="1" id="KW-0132">Cell division</keyword>
<dbReference type="InterPro" id="IPR013763">
    <property type="entry name" value="Cyclin-like_dom"/>
</dbReference>
<dbReference type="GeneID" id="9615145"/>
<dbReference type="RefSeq" id="XP_002955989.1">
    <property type="nucleotide sequence ID" value="XM_002955943.1"/>
</dbReference>
<dbReference type="OrthoDB" id="2013528at2759"/>
<accession>D8UBH7</accession>
<feature type="region of interest" description="Disordered" evidence="4">
    <location>
        <begin position="313"/>
        <end position="335"/>
    </location>
</feature>
<feature type="compositionally biased region" description="Low complexity" evidence="4">
    <location>
        <begin position="313"/>
        <end position="326"/>
    </location>
</feature>
<dbReference type="eggNOG" id="KOG0653">
    <property type="taxonomic scope" value="Eukaryota"/>
</dbReference>
<keyword evidence="7" id="KW-1185">Reference proteome</keyword>
<feature type="domain" description="Cyclin-like" evidence="5">
    <location>
        <begin position="119"/>
        <end position="224"/>
    </location>
</feature>
<evidence type="ECO:0000259" key="5">
    <source>
        <dbReference type="SMART" id="SM00385"/>
    </source>
</evidence>
<gene>
    <name evidence="6" type="primary">cycd1.3</name>
    <name evidence="6" type="ORF">VOLCADRAFT_127282</name>
</gene>
<dbReference type="Proteomes" id="UP000001058">
    <property type="component" value="Unassembled WGS sequence"/>
</dbReference>